<dbReference type="SUPFAM" id="SSF53067">
    <property type="entry name" value="Actin-like ATPase domain"/>
    <property type="match status" value="1"/>
</dbReference>
<dbReference type="Pfam" id="PF00480">
    <property type="entry name" value="ROK"/>
    <property type="match status" value="1"/>
</dbReference>
<dbReference type="InterPro" id="IPR000600">
    <property type="entry name" value="ROK"/>
</dbReference>
<comment type="similarity">
    <text evidence="1">Belongs to the ROK (NagC/XylR) family.</text>
</comment>
<evidence type="ECO:0000313" key="3">
    <source>
        <dbReference type="Proteomes" id="UP001302349"/>
    </source>
</evidence>
<dbReference type="InterPro" id="IPR049874">
    <property type="entry name" value="ROK_cs"/>
</dbReference>
<dbReference type="EMBL" id="CP136051">
    <property type="protein sequence ID" value="WOK05046.1"/>
    <property type="molecule type" value="Genomic_DNA"/>
</dbReference>
<evidence type="ECO:0000256" key="1">
    <source>
        <dbReference type="ARBA" id="ARBA00006479"/>
    </source>
</evidence>
<dbReference type="Gene3D" id="3.30.420.40">
    <property type="match status" value="2"/>
</dbReference>
<accession>A0ABZ0IMR2</accession>
<dbReference type="PROSITE" id="PS01125">
    <property type="entry name" value="ROK"/>
    <property type="match status" value="1"/>
</dbReference>
<reference evidence="2 3" key="1">
    <citation type="journal article" date="2023" name="Microbiol. Resour. Announc.">
        <title>Complete Genome Sequence of Imperialibacter roseus strain P4T.</title>
        <authorList>
            <person name="Tizabi D.R."/>
            <person name="Bachvaroff T."/>
            <person name="Hill R.T."/>
        </authorList>
    </citation>
    <scope>NUCLEOTIDE SEQUENCE [LARGE SCALE GENOMIC DNA]</scope>
    <source>
        <strain evidence="2 3">P4T</strain>
    </source>
</reference>
<dbReference type="Proteomes" id="UP001302349">
    <property type="component" value="Chromosome"/>
</dbReference>
<dbReference type="RefSeq" id="WP_317487839.1">
    <property type="nucleotide sequence ID" value="NZ_CP136051.1"/>
</dbReference>
<proteinExistence type="inferred from homology"/>
<dbReference type="PANTHER" id="PTHR18964:SF149">
    <property type="entry name" value="BIFUNCTIONAL UDP-N-ACETYLGLUCOSAMINE 2-EPIMERASE_N-ACETYLMANNOSAMINE KINASE"/>
    <property type="match status" value="1"/>
</dbReference>
<evidence type="ECO:0000313" key="2">
    <source>
        <dbReference type="EMBL" id="WOK05046.1"/>
    </source>
</evidence>
<protein>
    <submittedName>
        <fullName evidence="2">ROK family protein</fullName>
    </submittedName>
</protein>
<sequence>MSRPLWGIDLGGTKVEGVIISSDKRPDVIARLRLPTEADKGYDHIVRQICKLVDLLKTESGLTPESIGIGTPGAMDPTTNTLKNSNTTCLNGKPLRQDIEKQLGIPVAMANDANCFAIAETLWGAVPEKVPDAKVVFGVILGTGVGGGLVMYGKVPNGRHGIAGEWGHNFLDASGGPCYCGHTGCVEQVLSGPALQKYYESLSGEKRKLPEIVERAKTGDDKAAVQTMDRMVEFFGKAISVIVNIVDPDAIVLGGGVGNIDLLYSKGVKEAEKHLFNPRLETPFLRPKLGDSAGVFGAALLTA</sequence>
<dbReference type="InterPro" id="IPR043129">
    <property type="entry name" value="ATPase_NBD"/>
</dbReference>
<keyword evidence="3" id="KW-1185">Reference proteome</keyword>
<dbReference type="PANTHER" id="PTHR18964">
    <property type="entry name" value="ROK (REPRESSOR, ORF, KINASE) FAMILY"/>
    <property type="match status" value="1"/>
</dbReference>
<organism evidence="2 3">
    <name type="scientific">Imperialibacter roseus</name>
    <dbReference type="NCBI Taxonomy" id="1324217"/>
    <lineage>
        <taxon>Bacteria</taxon>
        <taxon>Pseudomonadati</taxon>
        <taxon>Bacteroidota</taxon>
        <taxon>Cytophagia</taxon>
        <taxon>Cytophagales</taxon>
        <taxon>Flammeovirgaceae</taxon>
        <taxon>Imperialibacter</taxon>
    </lineage>
</organism>
<gene>
    <name evidence="2" type="ORF">RT717_18350</name>
</gene>
<name>A0ABZ0IMR2_9BACT</name>